<feature type="domain" description="MACPF protein D3" evidence="2">
    <location>
        <begin position="483"/>
        <end position="546"/>
    </location>
</feature>
<proteinExistence type="predicted"/>
<dbReference type="InterPro" id="IPR048467">
    <property type="entry name" value="MACPF_D3"/>
</dbReference>
<evidence type="ECO:0000259" key="2">
    <source>
        <dbReference type="Pfam" id="PF20785"/>
    </source>
</evidence>
<dbReference type="EMBL" id="QRZF01000001">
    <property type="protein sequence ID" value="RGV58435.1"/>
    <property type="molecule type" value="Genomic_DNA"/>
</dbReference>
<dbReference type="Pfam" id="PF20785">
    <property type="entry name" value="MACPF_D3"/>
    <property type="match status" value="1"/>
</dbReference>
<dbReference type="Gene3D" id="3.30.420.400">
    <property type="match status" value="1"/>
</dbReference>
<dbReference type="InterPro" id="IPR048468">
    <property type="entry name" value="MACPF_D2"/>
</dbReference>
<evidence type="ECO:0000259" key="1">
    <source>
        <dbReference type="Pfam" id="PF20779"/>
    </source>
</evidence>
<reference evidence="3 4" key="1">
    <citation type="submission" date="2018-08" db="EMBL/GenBank/DDBJ databases">
        <title>A genome reference for cultivated species of the human gut microbiota.</title>
        <authorList>
            <person name="Zou Y."/>
            <person name="Xue W."/>
            <person name="Luo G."/>
        </authorList>
    </citation>
    <scope>NUCLEOTIDE SEQUENCE [LARGE SCALE GENOMIC DNA]</scope>
    <source>
        <strain evidence="3 4">AF14-32</strain>
    </source>
</reference>
<dbReference type="Pfam" id="PF20779">
    <property type="entry name" value="MACPF_D2"/>
    <property type="match status" value="1"/>
</dbReference>
<comment type="caution">
    <text evidence="3">The sequence shown here is derived from an EMBL/GenBank/DDBJ whole genome shotgun (WGS) entry which is preliminary data.</text>
</comment>
<evidence type="ECO:0000313" key="4">
    <source>
        <dbReference type="Proteomes" id="UP000283850"/>
    </source>
</evidence>
<gene>
    <name evidence="3" type="ORF">DWW10_02075</name>
</gene>
<sequence length="546" mass="61637">MATFFAACTNDDYFSSNGVKPLKSKGDSIIILQDRNPDLTTVWTKDVPKRKIQTRSYFPLEDYIGVGYNVGNSLIGEYSNATDAVIDLEKLRSRFSKAITAFNISETKIEKTAYTDYDRYEKNTSVTKTVKSGFSLNLKLFKFGRKKETTEIFKTTNITESNRVYGEVSIKLQQAQYKLNTTNVVLKTIASECLDEVFQMSLYLTPISEILNDYGPLVISGYYTGGRASALFVASSDYKFDYESTEKDVQEHIEASFSWGKKGLPKDSLSSASGNLDFGKNTGNNISNTNKVKDVHCYIHTIGGLGTIETSAESIENMNIDLTPWLRTLSDQSNHVMIGLRENGEGLIGLSELVLEMNFKQRIQDTHMGFTSNIEMTEPFIEIVKVFVRNSSSGEKLYEIAPVLNTRQGDQIILSDGKSSQASDAELKANSSYDTFMAKSKIITDEKSKYYQCEIKANSNKTLNPIIRIPFNINLPGLSESNMYKFKNPNTNIWYIYDPVKRYAYSFYDIDNFIPETYGMNNWINTVPEKAISMTTLSQFYKIIGL</sequence>
<dbReference type="Proteomes" id="UP000283850">
    <property type="component" value="Unassembled WGS sequence"/>
</dbReference>
<dbReference type="AlphaFoldDB" id="A0A412YM76"/>
<organism evidence="3 4">
    <name type="scientific">Bacteroides intestinalis</name>
    <dbReference type="NCBI Taxonomy" id="329854"/>
    <lineage>
        <taxon>Bacteria</taxon>
        <taxon>Pseudomonadati</taxon>
        <taxon>Bacteroidota</taxon>
        <taxon>Bacteroidia</taxon>
        <taxon>Bacteroidales</taxon>
        <taxon>Bacteroidaceae</taxon>
        <taxon>Bacteroides</taxon>
    </lineage>
</organism>
<feature type="domain" description="MACPF protein D2" evidence="1">
    <location>
        <begin position="378"/>
        <end position="480"/>
    </location>
</feature>
<evidence type="ECO:0000313" key="3">
    <source>
        <dbReference type="EMBL" id="RGV58435.1"/>
    </source>
</evidence>
<protein>
    <submittedName>
        <fullName evidence="3">Uncharacterized protein</fullName>
    </submittedName>
</protein>
<accession>A0A412YM76</accession>
<dbReference type="Gene3D" id="3.30.160.840">
    <property type="match status" value="1"/>
</dbReference>
<name>A0A412YM76_9BACE</name>